<evidence type="ECO:0000313" key="5">
    <source>
        <dbReference type="EMBL" id="TKT92182.1"/>
    </source>
</evidence>
<dbReference type="GO" id="GO:0043565">
    <property type="term" value="F:sequence-specific DNA binding"/>
    <property type="evidence" value="ECO:0007669"/>
    <property type="project" value="InterPro"/>
</dbReference>
<keyword evidence="2" id="KW-0238">DNA-binding</keyword>
<dbReference type="SMART" id="SM00342">
    <property type="entry name" value="HTH_ARAC"/>
    <property type="match status" value="1"/>
</dbReference>
<dbReference type="PANTHER" id="PTHR43280:SF32">
    <property type="entry name" value="TRANSCRIPTIONAL REGULATORY PROTEIN"/>
    <property type="match status" value="1"/>
</dbReference>
<feature type="domain" description="HTH araC/xylS-type" evidence="4">
    <location>
        <begin position="190"/>
        <end position="288"/>
    </location>
</feature>
<dbReference type="Gene3D" id="2.60.120.10">
    <property type="entry name" value="Jelly Rolls"/>
    <property type="match status" value="1"/>
</dbReference>
<keyword evidence="1" id="KW-0805">Transcription regulation</keyword>
<dbReference type="SUPFAM" id="SSF46689">
    <property type="entry name" value="Homeodomain-like"/>
    <property type="match status" value="1"/>
</dbReference>
<keyword evidence="6" id="KW-1185">Reference proteome</keyword>
<dbReference type="EMBL" id="SZVO01000004">
    <property type="protein sequence ID" value="TKT92182.1"/>
    <property type="molecule type" value="Genomic_DNA"/>
</dbReference>
<dbReference type="Gene3D" id="1.10.10.60">
    <property type="entry name" value="Homeodomain-like"/>
    <property type="match status" value="1"/>
</dbReference>
<dbReference type="OrthoDB" id="9793451at2"/>
<dbReference type="InterPro" id="IPR014710">
    <property type="entry name" value="RmlC-like_jellyroll"/>
</dbReference>
<evidence type="ECO:0000256" key="3">
    <source>
        <dbReference type="ARBA" id="ARBA00023163"/>
    </source>
</evidence>
<dbReference type="Proteomes" id="UP000304900">
    <property type="component" value="Unassembled WGS sequence"/>
</dbReference>
<dbReference type="Pfam" id="PF02311">
    <property type="entry name" value="AraC_binding"/>
    <property type="match status" value="1"/>
</dbReference>
<dbReference type="InterPro" id="IPR018060">
    <property type="entry name" value="HTH_AraC"/>
</dbReference>
<dbReference type="Pfam" id="PF12833">
    <property type="entry name" value="HTH_18"/>
    <property type="match status" value="1"/>
</dbReference>
<evidence type="ECO:0000313" key="6">
    <source>
        <dbReference type="Proteomes" id="UP000304900"/>
    </source>
</evidence>
<dbReference type="SUPFAM" id="SSF51215">
    <property type="entry name" value="Regulatory protein AraC"/>
    <property type="match status" value="1"/>
</dbReference>
<dbReference type="InterPro" id="IPR037923">
    <property type="entry name" value="HTH-like"/>
</dbReference>
<gene>
    <name evidence="5" type="ORF">FDK13_09305</name>
</gene>
<evidence type="ECO:0000256" key="1">
    <source>
        <dbReference type="ARBA" id="ARBA00023015"/>
    </source>
</evidence>
<protein>
    <submittedName>
        <fullName evidence="5">Helix-turn-helix domain-containing protein</fullName>
    </submittedName>
</protein>
<dbReference type="InterPro" id="IPR009057">
    <property type="entry name" value="Homeodomain-like_sf"/>
</dbReference>
<organism evidence="5 6">
    <name type="scientific">Dyadobacter frigoris</name>
    <dbReference type="NCBI Taxonomy" id="2576211"/>
    <lineage>
        <taxon>Bacteria</taxon>
        <taxon>Pseudomonadati</taxon>
        <taxon>Bacteroidota</taxon>
        <taxon>Cytophagia</taxon>
        <taxon>Cytophagales</taxon>
        <taxon>Spirosomataceae</taxon>
        <taxon>Dyadobacter</taxon>
    </lineage>
</organism>
<accession>A0A4U6D4J8</accession>
<reference evidence="5 6" key="1">
    <citation type="submission" date="2019-05" db="EMBL/GenBank/DDBJ databases">
        <title>Dyadobacter AR-3-8 sp. nov., isolated from arctic soil.</title>
        <authorList>
            <person name="Chaudhary D.K."/>
        </authorList>
    </citation>
    <scope>NUCLEOTIDE SEQUENCE [LARGE SCALE GENOMIC DNA]</scope>
    <source>
        <strain evidence="5 6">AR-3-8</strain>
    </source>
</reference>
<keyword evidence="3" id="KW-0804">Transcription</keyword>
<dbReference type="InterPro" id="IPR020449">
    <property type="entry name" value="Tscrpt_reg_AraC-type_HTH"/>
</dbReference>
<comment type="caution">
    <text evidence="5">The sequence shown here is derived from an EMBL/GenBank/DDBJ whole genome shotgun (WGS) entry which is preliminary data.</text>
</comment>
<dbReference type="AlphaFoldDB" id="A0A4U6D4J8"/>
<evidence type="ECO:0000259" key="4">
    <source>
        <dbReference type="PROSITE" id="PS01124"/>
    </source>
</evidence>
<proteinExistence type="predicted"/>
<dbReference type="InterPro" id="IPR003313">
    <property type="entry name" value="AraC-bd"/>
</dbReference>
<evidence type="ECO:0000256" key="2">
    <source>
        <dbReference type="ARBA" id="ARBA00023125"/>
    </source>
</evidence>
<dbReference type="RefSeq" id="WP_137339728.1">
    <property type="nucleotide sequence ID" value="NZ_BSQH01000007.1"/>
</dbReference>
<dbReference type="PANTHER" id="PTHR43280">
    <property type="entry name" value="ARAC-FAMILY TRANSCRIPTIONAL REGULATOR"/>
    <property type="match status" value="1"/>
</dbReference>
<dbReference type="PROSITE" id="PS01124">
    <property type="entry name" value="HTH_ARAC_FAMILY_2"/>
    <property type="match status" value="1"/>
</dbReference>
<name>A0A4U6D4J8_9BACT</name>
<dbReference type="GO" id="GO:0003700">
    <property type="term" value="F:DNA-binding transcription factor activity"/>
    <property type="evidence" value="ECO:0007669"/>
    <property type="project" value="InterPro"/>
</dbReference>
<sequence>MEKLKNKLPVFCLGMYPASRQNEPFYMIRLEELAKTVDGVDRPHSHSFYMLMIVLNGSGKHHIDLHTYYIEKGQVYFLSPGQVHSWELSDDIVGYSLFFESNFLTNQYPERLYTYSFFNSNGQSPLIKLKEETELVSLLFQQAYREFENHQARRNQVILSFLNILLEKADRIYLKQFSAHVNLPGHALVRRYEQEINRHFLNHKDVKYYANLLSITPNHLNFLCKSILDKTASQLIYERVGAEAQRLLSHTTASIKEIATDLNFEDSSYFNRFFKKQFGISPSEFRHVLL</sequence>
<dbReference type="PRINTS" id="PR00032">
    <property type="entry name" value="HTHARAC"/>
</dbReference>